<dbReference type="InterPro" id="IPR050287">
    <property type="entry name" value="MTA/SAH_deaminase"/>
</dbReference>
<dbReference type="InterPro" id="IPR006680">
    <property type="entry name" value="Amidohydro-rel"/>
</dbReference>
<keyword evidence="4" id="KW-1185">Reference proteome</keyword>
<organism evidence="3 4">
    <name type="scientific">Lacisediminihabitans profunda</name>
    <dbReference type="NCBI Taxonomy" id="2594790"/>
    <lineage>
        <taxon>Bacteria</taxon>
        <taxon>Bacillati</taxon>
        <taxon>Actinomycetota</taxon>
        <taxon>Actinomycetes</taxon>
        <taxon>Micrococcales</taxon>
        <taxon>Microbacteriaceae</taxon>
        <taxon>Lacisediminihabitans</taxon>
    </lineage>
</organism>
<protein>
    <submittedName>
        <fullName evidence="3">Amidohydrolase family protein</fullName>
    </submittedName>
</protein>
<dbReference type="AlphaFoldDB" id="A0A5C8UPV0"/>
<dbReference type="InterPro" id="IPR032466">
    <property type="entry name" value="Metal_Hydrolase"/>
</dbReference>
<accession>A0A5C8UPV0</accession>
<dbReference type="PANTHER" id="PTHR43794:SF11">
    <property type="entry name" value="AMIDOHYDROLASE-RELATED DOMAIN-CONTAINING PROTEIN"/>
    <property type="match status" value="1"/>
</dbReference>
<keyword evidence="1 3" id="KW-0378">Hydrolase</keyword>
<gene>
    <name evidence="3" type="ORF">FVP33_14470</name>
</gene>
<dbReference type="InterPro" id="IPR011059">
    <property type="entry name" value="Metal-dep_hydrolase_composite"/>
</dbReference>
<feature type="domain" description="Amidohydrolase-related" evidence="2">
    <location>
        <begin position="52"/>
        <end position="425"/>
    </location>
</feature>
<dbReference type="GO" id="GO:0016810">
    <property type="term" value="F:hydrolase activity, acting on carbon-nitrogen (but not peptide) bonds"/>
    <property type="evidence" value="ECO:0007669"/>
    <property type="project" value="InterPro"/>
</dbReference>
<dbReference type="Gene3D" id="2.30.40.10">
    <property type="entry name" value="Urease, subunit C, domain 1"/>
    <property type="match status" value="1"/>
</dbReference>
<proteinExistence type="predicted"/>
<dbReference type="NCBIfam" id="NF006056">
    <property type="entry name" value="PRK08204.1"/>
    <property type="match status" value="1"/>
</dbReference>
<dbReference type="PANTHER" id="PTHR43794">
    <property type="entry name" value="AMINOHYDROLASE SSNA-RELATED"/>
    <property type="match status" value="1"/>
</dbReference>
<reference evidence="3 4" key="1">
    <citation type="submission" date="2019-08" db="EMBL/GenBank/DDBJ databases">
        <title>Bacterial whole genome sequence for Glaciihabitans sp. CHu50b-6-2.</title>
        <authorList>
            <person name="Jin L."/>
        </authorList>
    </citation>
    <scope>NUCLEOTIDE SEQUENCE [LARGE SCALE GENOMIC DNA]</scope>
    <source>
        <strain evidence="3 4">CHu50b-6-2</strain>
    </source>
</reference>
<dbReference type="RefSeq" id="WP_147784391.1">
    <property type="nucleotide sequence ID" value="NZ_VRMG01000009.1"/>
</dbReference>
<evidence type="ECO:0000313" key="4">
    <source>
        <dbReference type="Proteomes" id="UP000321379"/>
    </source>
</evidence>
<dbReference type="SUPFAM" id="SSF51338">
    <property type="entry name" value="Composite domain of metallo-dependent hydrolases"/>
    <property type="match status" value="1"/>
</dbReference>
<name>A0A5C8UPV0_9MICO</name>
<evidence type="ECO:0000313" key="3">
    <source>
        <dbReference type="EMBL" id="TXN29374.1"/>
    </source>
</evidence>
<dbReference type="SUPFAM" id="SSF51556">
    <property type="entry name" value="Metallo-dependent hydrolases"/>
    <property type="match status" value="1"/>
</dbReference>
<comment type="caution">
    <text evidence="3">The sequence shown here is derived from an EMBL/GenBank/DDBJ whole genome shotgun (WGS) entry which is preliminary data.</text>
</comment>
<evidence type="ECO:0000256" key="1">
    <source>
        <dbReference type="ARBA" id="ARBA00022801"/>
    </source>
</evidence>
<dbReference type="Proteomes" id="UP000321379">
    <property type="component" value="Unassembled WGS sequence"/>
</dbReference>
<evidence type="ECO:0000259" key="2">
    <source>
        <dbReference type="Pfam" id="PF01979"/>
    </source>
</evidence>
<sequence>MRTLIKNAAVVTMDKTLGDFERADILIDEGTIVRVAPGIEADAEIIDASTMIAMPGMVDTHRHTWQTALRGILADGNIPDYLRGIRLQMAPRYRPQDMYVGNYLGALDALNSGVTTLVDYCHNILDPDCAHAAVTGLKDAGIRGLYGHGLTPVTENTWSQARGGIAGSADPANFSTREKLAREIRDQHFSDNSILRFGIAPQELTITPVADVAMEFRFARELGARITTHANQVMVRQLFQDVEVFAANDLLGDDLLLVHCTFNTEHEWELLRDSGVMVSVCAETEMQMGMGFPVIREVTDNTPGPSLGIDCVSGCSGDMISHSRFVLQASRWRADEPGYQRMVAPQEMAWTTHDALSWLTVNGARAAGVSDVVGSLTPGKRADIVLLEMGGVSQAGWNRREPGGAIIAQANAGNVDTVLVDGRVVKRGGALVHVDVRAALAQLEESHNFLYEQMDVNGGFIPQPPIDIPLYRERA</sequence>
<dbReference type="Gene3D" id="3.20.20.140">
    <property type="entry name" value="Metal-dependent hydrolases"/>
    <property type="match status" value="1"/>
</dbReference>
<dbReference type="Pfam" id="PF01979">
    <property type="entry name" value="Amidohydro_1"/>
    <property type="match status" value="1"/>
</dbReference>
<dbReference type="EMBL" id="VRMG01000009">
    <property type="protein sequence ID" value="TXN29374.1"/>
    <property type="molecule type" value="Genomic_DNA"/>
</dbReference>